<feature type="domain" description="GerMN" evidence="1">
    <location>
        <begin position="84"/>
        <end position="171"/>
    </location>
</feature>
<dbReference type="SMART" id="SM00909">
    <property type="entry name" value="Germane"/>
    <property type="match status" value="1"/>
</dbReference>
<evidence type="ECO:0000313" key="2">
    <source>
        <dbReference type="EMBL" id="MBC8361370.1"/>
    </source>
</evidence>
<dbReference type="EMBL" id="JACNJH010000131">
    <property type="protein sequence ID" value="MBC8361370.1"/>
    <property type="molecule type" value="Genomic_DNA"/>
</dbReference>
<protein>
    <submittedName>
        <fullName evidence="2">GerMN domain-containing protein</fullName>
    </submittedName>
</protein>
<sequence>MSLSKCCSFFAVLAITVICTFGLVVFNTLERAAALDRLDQNTQIDLTRHADTAVVHLYFSDKENSYLTAEEQNLVHSNNPAEFGQTIIEALIQGPREGLMRTIPAGTILRALYVTSDGIAYVDLTLKDAHPGGIQTELMTIYSIVNSLILNISGINAVKILIDGRESMTLAGHVDLRFPFKANMLLIR</sequence>
<name>A0A8J6TH29_9BACT</name>
<dbReference type="Proteomes" id="UP000603434">
    <property type="component" value="Unassembled WGS sequence"/>
</dbReference>
<evidence type="ECO:0000313" key="3">
    <source>
        <dbReference type="Proteomes" id="UP000603434"/>
    </source>
</evidence>
<comment type="caution">
    <text evidence="2">The sequence shown here is derived from an EMBL/GenBank/DDBJ whole genome shotgun (WGS) entry which is preliminary data.</text>
</comment>
<accession>A0A8J6TH29</accession>
<reference evidence="2 3" key="1">
    <citation type="submission" date="2020-08" db="EMBL/GenBank/DDBJ databases">
        <title>Bridging the membrane lipid divide: bacteria of the FCB group superphylum have the potential to synthesize archaeal ether lipids.</title>
        <authorList>
            <person name="Villanueva L."/>
            <person name="Von Meijenfeldt F.A.B."/>
            <person name="Westbye A.B."/>
            <person name="Yadav S."/>
            <person name="Hopmans E.C."/>
            <person name="Dutilh B.E."/>
            <person name="Sinninghe Damste J.S."/>
        </authorList>
    </citation>
    <scope>NUCLEOTIDE SEQUENCE [LARGE SCALE GENOMIC DNA]</scope>
    <source>
        <strain evidence="2">NIOZ-UU30</strain>
    </source>
</reference>
<dbReference type="AlphaFoldDB" id="A0A8J6TH29"/>
<dbReference type="Pfam" id="PF10646">
    <property type="entry name" value="Germane"/>
    <property type="match status" value="1"/>
</dbReference>
<gene>
    <name evidence="2" type="ORF">H8E23_08235</name>
</gene>
<dbReference type="InterPro" id="IPR019606">
    <property type="entry name" value="GerMN"/>
</dbReference>
<organism evidence="2 3">
    <name type="scientific">Candidatus Desulfatibia profunda</name>
    <dbReference type="NCBI Taxonomy" id="2841695"/>
    <lineage>
        <taxon>Bacteria</taxon>
        <taxon>Pseudomonadati</taxon>
        <taxon>Thermodesulfobacteriota</taxon>
        <taxon>Desulfobacteria</taxon>
        <taxon>Desulfobacterales</taxon>
        <taxon>Desulfobacterales incertae sedis</taxon>
        <taxon>Candidatus Desulfatibia</taxon>
    </lineage>
</organism>
<proteinExistence type="predicted"/>
<evidence type="ECO:0000259" key="1">
    <source>
        <dbReference type="SMART" id="SM00909"/>
    </source>
</evidence>